<evidence type="ECO:0000256" key="1">
    <source>
        <dbReference type="ARBA" id="ARBA00000085"/>
    </source>
</evidence>
<evidence type="ECO:0000313" key="10">
    <source>
        <dbReference type="Proteomes" id="UP001165074"/>
    </source>
</evidence>
<keyword evidence="10" id="KW-1185">Reference proteome</keyword>
<dbReference type="PROSITE" id="PS50906">
    <property type="entry name" value="NIT"/>
    <property type="match status" value="1"/>
</dbReference>
<dbReference type="PANTHER" id="PTHR45436">
    <property type="entry name" value="SENSOR HISTIDINE KINASE YKOH"/>
    <property type="match status" value="1"/>
</dbReference>
<dbReference type="Pfam" id="PF08376">
    <property type="entry name" value="NIT"/>
    <property type="match status" value="1"/>
</dbReference>
<dbReference type="EC" id="2.7.13.3" evidence="2"/>
<dbReference type="Pfam" id="PF02518">
    <property type="entry name" value="HATPase_c"/>
    <property type="match status" value="1"/>
</dbReference>
<keyword evidence="7" id="KW-1133">Transmembrane helix</keyword>
<evidence type="ECO:0000256" key="4">
    <source>
        <dbReference type="ARBA" id="ARBA00022679"/>
    </source>
</evidence>
<dbReference type="PANTHER" id="PTHR45436:SF5">
    <property type="entry name" value="SENSOR HISTIDINE KINASE TRCS"/>
    <property type="match status" value="1"/>
</dbReference>
<keyword evidence="3" id="KW-0597">Phosphoprotein</keyword>
<keyword evidence="4" id="KW-0808">Transferase</keyword>
<protein>
    <recommendedName>
        <fullName evidence="2">histidine kinase</fullName>
        <ecNumber evidence="2">2.7.13.3</ecNumber>
    </recommendedName>
</protein>
<dbReference type="SMART" id="SM00387">
    <property type="entry name" value="HATPase_c"/>
    <property type="match status" value="1"/>
</dbReference>
<evidence type="ECO:0000256" key="5">
    <source>
        <dbReference type="ARBA" id="ARBA00022777"/>
    </source>
</evidence>
<dbReference type="InterPro" id="IPR050428">
    <property type="entry name" value="TCS_sensor_his_kinase"/>
</dbReference>
<comment type="caution">
    <text evidence="9">The sequence shown here is derived from an EMBL/GenBank/DDBJ whole genome shotgun (WGS) entry which is preliminary data.</text>
</comment>
<evidence type="ECO:0000256" key="3">
    <source>
        <dbReference type="ARBA" id="ARBA00022553"/>
    </source>
</evidence>
<keyword evidence="5" id="KW-0418">Kinase</keyword>
<dbReference type="InterPro" id="IPR013587">
    <property type="entry name" value="Nitrate/nitrite_sensing"/>
</dbReference>
<feature type="compositionally biased region" description="Polar residues" evidence="6">
    <location>
        <begin position="759"/>
        <end position="768"/>
    </location>
</feature>
<reference evidence="9" key="1">
    <citation type="submission" date="2023-03" db="EMBL/GenBank/DDBJ databases">
        <title>Actinoallomurus iriomotensis NBRC 103684.</title>
        <authorList>
            <person name="Ichikawa N."/>
            <person name="Sato H."/>
            <person name="Tonouchi N."/>
        </authorList>
    </citation>
    <scope>NUCLEOTIDE SEQUENCE</scope>
    <source>
        <strain evidence="9">NBRC 103684</strain>
    </source>
</reference>
<feature type="transmembrane region" description="Helical" evidence="7">
    <location>
        <begin position="325"/>
        <end position="348"/>
    </location>
</feature>
<keyword evidence="7" id="KW-0472">Membrane</keyword>
<gene>
    <name evidence="9" type="ORF">Airi02_004980</name>
</gene>
<evidence type="ECO:0000256" key="7">
    <source>
        <dbReference type="SAM" id="Phobius"/>
    </source>
</evidence>
<feature type="compositionally biased region" description="Pro residues" evidence="6">
    <location>
        <begin position="667"/>
        <end position="682"/>
    </location>
</feature>
<feature type="domain" description="NIT" evidence="8">
    <location>
        <begin position="67"/>
        <end position="319"/>
    </location>
</feature>
<feature type="region of interest" description="Disordered" evidence="6">
    <location>
        <begin position="659"/>
        <end position="779"/>
    </location>
</feature>
<dbReference type="InterPro" id="IPR003594">
    <property type="entry name" value="HATPase_dom"/>
</dbReference>
<dbReference type="GO" id="GO:0004673">
    <property type="term" value="F:protein histidine kinase activity"/>
    <property type="evidence" value="ECO:0007669"/>
    <property type="project" value="UniProtKB-EC"/>
</dbReference>
<dbReference type="AlphaFoldDB" id="A0A9W6VY75"/>
<dbReference type="Gene3D" id="3.30.565.10">
    <property type="entry name" value="Histidine kinase-like ATPase, C-terminal domain"/>
    <property type="match status" value="1"/>
</dbReference>
<dbReference type="GO" id="GO:0000160">
    <property type="term" value="P:phosphorelay signal transduction system"/>
    <property type="evidence" value="ECO:0007669"/>
    <property type="project" value="TreeGrafter"/>
</dbReference>
<dbReference type="InterPro" id="IPR036890">
    <property type="entry name" value="HATPase_C_sf"/>
</dbReference>
<name>A0A9W6VY75_9ACTN</name>
<proteinExistence type="predicted"/>
<comment type="catalytic activity">
    <reaction evidence="1">
        <text>ATP + protein L-histidine = ADP + protein N-phospho-L-histidine.</text>
        <dbReference type="EC" id="2.7.13.3"/>
    </reaction>
</comment>
<dbReference type="Proteomes" id="UP001165074">
    <property type="component" value="Unassembled WGS sequence"/>
</dbReference>
<evidence type="ECO:0000256" key="6">
    <source>
        <dbReference type="SAM" id="MobiDB-lite"/>
    </source>
</evidence>
<dbReference type="EMBL" id="BSTK01000001">
    <property type="protein sequence ID" value="GLY82566.1"/>
    <property type="molecule type" value="Genomic_DNA"/>
</dbReference>
<accession>A0A9W6VY75</accession>
<evidence type="ECO:0000259" key="8">
    <source>
        <dbReference type="PROSITE" id="PS50906"/>
    </source>
</evidence>
<organism evidence="9 10">
    <name type="scientific">Actinoallomurus iriomotensis</name>
    <dbReference type="NCBI Taxonomy" id="478107"/>
    <lineage>
        <taxon>Bacteria</taxon>
        <taxon>Bacillati</taxon>
        <taxon>Actinomycetota</taxon>
        <taxon>Actinomycetes</taxon>
        <taxon>Streptosporangiales</taxon>
        <taxon>Thermomonosporaceae</taxon>
        <taxon>Actinoallomurus</taxon>
    </lineage>
</organism>
<evidence type="ECO:0000313" key="9">
    <source>
        <dbReference type="EMBL" id="GLY82566.1"/>
    </source>
</evidence>
<dbReference type="InterPro" id="IPR010910">
    <property type="entry name" value="Nitrate/nitrite_sensing_bac"/>
</dbReference>
<evidence type="ECO:0000256" key="2">
    <source>
        <dbReference type="ARBA" id="ARBA00012438"/>
    </source>
</evidence>
<dbReference type="SUPFAM" id="SSF55874">
    <property type="entry name" value="ATPase domain of HSP90 chaperone/DNA topoisomerase II/histidine kinase"/>
    <property type="match status" value="1"/>
</dbReference>
<sequence>MVHTRKTDKAVMASSKHSARSLRLRLLVLLLIPLLSLAALWAFAAYLTSRDALGKYEASTTYEKVAVPGATLTTALEQERVAAAGLVSADGSGERGGINTARASTDAAQAAFRRSALSGAARRTMSGTTRQRLNQLLTQLDGLAGVRAKVDAGSVDALGAINDYDAVVDALLRLFGGMMLINDPDVYRQGTALVAVSTAREFMMRENALVTAALARRAKRFTGPEYTMFTRNSANERYLFDGALAEVKPSLREPLQQLAGSSEFNTLRSLEDAIVAGGPTASLAPRAKDWHATVAPLTTTWTQTASRAGAILTADTKPIGDRIMFMLYAAAGFGLLAVVCSIVVSVLFGRSLARELTGLQRAALDLAGERLPQVIRRLRAGEKVDVEAEVPPVRVGRSREVTKVADALTTLQRTAVQAAIGEARLRQGINQVFLNLAWRSQSLLHRQLSMLDAMERQATDPDSLEGLFALDHLTTRMRRHAEGLVILSGAAPARGWHNPVAVRDILRAAIAEVEDYTRVVVEAAAPAALDGTVVADITHLLAELIENATAFSPPPTQVHVRGELAARGYAVEIEDRGIGMNDAELADANHRLAYPPEFDLADSDRLGLFIVGRLAERHGIDVRLTASPYGGARAVVMIPLDFIAGDGGEDYEQAWYDEPSDDAAWPATPPWRPPGRAMPPLPAAAGTIGLATSDGSDPDAPELPRRVRQANLVPQLRDDTFAPEPAMPGRADAGPGEAGPPPSNVDTGPTTRPPEETRSMMTALQQGWQRGREEEDPDE</sequence>
<keyword evidence="7" id="KW-0812">Transmembrane</keyword>
<dbReference type="GO" id="GO:0005886">
    <property type="term" value="C:plasma membrane"/>
    <property type="evidence" value="ECO:0007669"/>
    <property type="project" value="TreeGrafter"/>
</dbReference>